<gene>
    <name evidence="1" type="ORF">HGA10_17880</name>
</gene>
<dbReference type="EMBL" id="JAAXOM010000004">
    <property type="protein sequence ID" value="NKX89172.1"/>
    <property type="molecule type" value="Genomic_DNA"/>
</dbReference>
<accession>A0A846W761</accession>
<dbReference type="RefSeq" id="WP_167353292.1">
    <property type="nucleotide sequence ID" value="NZ_JAAXOM010000004.1"/>
</dbReference>
<name>A0A846W761_9NOCA</name>
<comment type="caution">
    <text evidence="1">The sequence shown here is derived from an EMBL/GenBank/DDBJ whole genome shotgun (WGS) entry which is preliminary data.</text>
</comment>
<keyword evidence="2" id="KW-1185">Reference proteome</keyword>
<sequence length="55" mass="6444">MIYWICEEHHVVDCWVEPEYRATVRAVGRHEHWFAQPAAEQAQEGAEGIHSRLTL</sequence>
<dbReference type="Proteomes" id="UP000572007">
    <property type="component" value="Unassembled WGS sequence"/>
</dbReference>
<organism evidence="1 2">
    <name type="scientific">Nocardia coubleae</name>
    <dbReference type="NCBI Taxonomy" id="356147"/>
    <lineage>
        <taxon>Bacteria</taxon>
        <taxon>Bacillati</taxon>
        <taxon>Actinomycetota</taxon>
        <taxon>Actinomycetes</taxon>
        <taxon>Mycobacteriales</taxon>
        <taxon>Nocardiaceae</taxon>
        <taxon>Nocardia</taxon>
    </lineage>
</organism>
<evidence type="ECO:0000313" key="2">
    <source>
        <dbReference type="Proteomes" id="UP000572007"/>
    </source>
</evidence>
<evidence type="ECO:0000313" key="1">
    <source>
        <dbReference type="EMBL" id="NKX89172.1"/>
    </source>
</evidence>
<reference evidence="1 2" key="1">
    <citation type="submission" date="2020-04" db="EMBL/GenBank/DDBJ databases">
        <title>MicrobeNet Type strains.</title>
        <authorList>
            <person name="Nicholson A.C."/>
        </authorList>
    </citation>
    <scope>NUCLEOTIDE SEQUENCE [LARGE SCALE GENOMIC DNA]</scope>
    <source>
        <strain evidence="1 2">DSM 44960</strain>
    </source>
</reference>
<protein>
    <submittedName>
        <fullName evidence="1">Uncharacterized protein</fullName>
    </submittedName>
</protein>
<proteinExistence type="predicted"/>
<dbReference type="AlphaFoldDB" id="A0A846W761"/>